<dbReference type="PANTHER" id="PTHR13069">
    <property type="entry name" value="ALKYLATED DNA REPAIR PROTEIN ALKB HOMOLOG 8"/>
    <property type="match status" value="1"/>
</dbReference>
<dbReference type="EMBL" id="CAJPIN010023548">
    <property type="protein sequence ID" value="CAG2062980.1"/>
    <property type="molecule type" value="Genomic_DNA"/>
</dbReference>
<keyword evidence="2" id="KW-0808">Transferase</keyword>
<comment type="caution">
    <text evidence="4">The sequence shown here is derived from an EMBL/GenBank/DDBJ whole genome shotgun (WGS) entry which is preliminary data.</text>
</comment>
<name>A0ABN7P541_TIMPD</name>
<dbReference type="PANTHER" id="PTHR13069:SF21">
    <property type="entry name" value="ALKYLATED DNA REPAIR PROTEIN ALKB HOMOLOG 8"/>
    <property type="match status" value="1"/>
</dbReference>
<evidence type="ECO:0000256" key="2">
    <source>
        <dbReference type="ARBA" id="ARBA00022679"/>
    </source>
</evidence>
<feature type="domain" description="Methyltransferase type 11" evidence="3">
    <location>
        <begin position="95"/>
        <end position="185"/>
    </location>
</feature>
<dbReference type="SUPFAM" id="SSF53335">
    <property type="entry name" value="S-adenosyl-L-methionine-dependent methyltransferases"/>
    <property type="match status" value="1"/>
</dbReference>
<dbReference type="CDD" id="cd02440">
    <property type="entry name" value="AdoMet_MTases"/>
    <property type="match status" value="1"/>
</dbReference>
<evidence type="ECO:0000313" key="4">
    <source>
        <dbReference type="EMBL" id="CAG2062980.1"/>
    </source>
</evidence>
<accession>A0ABN7P541</accession>
<feature type="non-terminal residue" evidence="4">
    <location>
        <position position="1"/>
    </location>
</feature>
<organism evidence="4 5">
    <name type="scientific">Timema podura</name>
    <name type="common">Walking stick</name>
    <dbReference type="NCBI Taxonomy" id="61482"/>
    <lineage>
        <taxon>Eukaryota</taxon>
        <taxon>Metazoa</taxon>
        <taxon>Ecdysozoa</taxon>
        <taxon>Arthropoda</taxon>
        <taxon>Hexapoda</taxon>
        <taxon>Insecta</taxon>
        <taxon>Pterygota</taxon>
        <taxon>Neoptera</taxon>
        <taxon>Polyneoptera</taxon>
        <taxon>Phasmatodea</taxon>
        <taxon>Timematodea</taxon>
        <taxon>Timematoidea</taxon>
        <taxon>Timematidae</taxon>
        <taxon>Timema</taxon>
    </lineage>
</organism>
<evidence type="ECO:0000259" key="3">
    <source>
        <dbReference type="Pfam" id="PF08241"/>
    </source>
</evidence>
<dbReference type="InterPro" id="IPR029063">
    <property type="entry name" value="SAM-dependent_MTases_sf"/>
</dbReference>
<evidence type="ECO:0000256" key="1">
    <source>
        <dbReference type="ARBA" id="ARBA00022603"/>
    </source>
</evidence>
<gene>
    <name evidence="4" type="ORF">TPAB3V08_LOCUS9928</name>
</gene>
<dbReference type="InterPro" id="IPR051422">
    <property type="entry name" value="AlkB_tRNA_MeTrf/Diox"/>
</dbReference>
<dbReference type="Proteomes" id="UP001153148">
    <property type="component" value="Unassembled WGS sequence"/>
</dbReference>
<dbReference type="InterPro" id="IPR013216">
    <property type="entry name" value="Methyltransf_11"/>
</dbReference>
<feature type="non-terminal residue" evidence="4">
    <location>
        <position position="390"/>
    </location>
</feature>
<proteinExistence type="predicted"/>
<dbReference type="Pfam" id="PF08241">
    <property type="entry name" value="Methyltransf_11"/>
    <property type="match status" value="1"/>
</dbReference>
<dbReference type="Gene3D" id="3.40.50.150">
    <property type="entry name" value="Vaccinia Virus protein VP39"/>
    <property type="match status" value="1"/>
</dbReference>
<protein>
    <recommendedName>
        <fullName evidence="3">Methyltransferase type 11 domain-containing protein</fullName>
    </recommendedName>
</protein>
<evidence type="ECO:0000313" key="5">
    <source>
        <dbReference type="Proteomes" id="UP001153148"/>
    </source>
</evidence>
<keyword evidence="1" id="KW-0489">Methyltransferase</keyword>
<sequence>EEREGVGLNPPPFLPTSVTALVLVHPTGTKPLSSRLQQSSIFYCENSALDHAATEAGPSNTVYEEIADHFSDTRHKPWPNVLSFVQSLPPGALLVDVGCGNGKYFGHNSAIYEVGCDSSFGLAQVCRERGFQVFNCNCLALPLRSGIADGCISIAVIHHLATKERRSRALREIVRTLRFGGKALIYVWAKDQERHKNKSAYLKQDRKNRRAEVLEGFQNNNQPSYARELSCVINKTDTTVENAACSKRTNIDPDNSPNIYSDNPGNLSFPSIPIHTNRTQFQHQDVLVPWKLKPVKESKTDEKVQTFYRFYHVFEEGELEQLCHDIPECQVTKSYYDQGNWCIVVEKIQVENTCILLPVQYTNQDYNHDLPFIGTLVQHKSDALYNAATE</sequence>
<reference evidence="4" key="1">
    <citation type="submission" date="2021-03" db="EMBL/GenBank/DDBJ databases">
        <authorList>
            <person name="Tran Van P."/>
        </authorList>
    </citation>
    <scope>NUCLEOTIDE SEQUENCE</scope>
</reference>
<keyword evidence="5" id="KW-1185">Reference proteome</keyword>